<feature type="domain" description="DOT1" evidence="13">
    <location>
        <begin position="46"/>
        <end position="372"/>
    </location>
</feature>
<dbReference type="EnsemblMetazoa" id="CJA01132.1">
    <property type="protein sequence ID" value="CJA01132.1"/>
    <property type="gene ID" value="WBGene00120335"/>
</dbReference>
<dbReference type="PANTHER" id="PTHR21451:SF0">
    <property type="entry name" value="HISTONE-LYSINE N-METHYLTRANSFERASE, H3 LYSINE-79 SPECIFIC"/>
    <property type="match status" value="1"/>
</dbReference>
<dbReference type="Proteomes" id="UP000005237">
    <property type="component" value="Unassembled WGS sequence"/>
</dbReference>
<evidence type="ECO:0000256" key="7">
    <source>
        <dbReference type="ARBA" id="ARBA00022853"/>
    </source>
</evidence>
<protein>
    <recommendedName>
        <fullName evidence="3 11">Histone-lysine N-methyltransferase, H3 lysine-79 specific</fullName>
        <ecNumber evidence="2 11">2.1.1.360</ecNumber>
    </recommendedName>
    <alternativeName>
        <fullName evidence="9 11">Histone H3-K79 methyltransferase</fullName>
    </alternativeName>
</protein>
<reference evidence="15" key="1">
    <citation type="submission" date="2010-08" db="EMBL/GenBank/DDBJ databases">
        <authorList>
            <consortium name="Caenorhabditis japonica Sequencing Consortium"/>
            <person name="Wilson R.K."/>
        </authorList>
    </citation>
    <scope>NUCLEOTIDE SEQUENCE [LARGE SCALE GENOMIC DNA]</scope>
    <source>
        <strain evidence="15">DF5081</strain>
    </source>
</reference>
<feature type="compositionally biased region" description="Basic and acidic residues" evidence="12">
    <location>
        <begin position="10"/>
        <end position="36"/>
    </location>
</feature>
<evidence type="ECO:0000256" key="9">
    <source>
        <dbReference type="ARBA" id="ARBA00029821"/>
    </source>
</evidence>
<name>A0A8R1HLH3_CAEJA</name>
<evidence type="ECO:0000313" key="15">
    <source>
        <dbReference type="Proteomes" id="UP000005237"/>
    </source>
</evidence>
<evidence type="ECO:0000256" key="11">
    <source>
        <dbReference type="RuleBase" id="RU271113"/>
    </source>
</evidence>
<evidence type="ECO:0000256" key="5">
    <source>
        <dbReference type="ARBA" id="ARBA00022679"/>
    </source>
</evidence>
<proteinExistence type="inferred from homology"/>
<evidence type="ECO:0000256" key="2">
    <source>
        <dbReference type="ARBA" id="ARBA00012190"/>
    </source>
</evidence>
<sequence>MSEAESGPGRGEEDSPVTEKVDAVPARLIKEERRSSSADTVGTGGDHVELFSICYSGKTLRLPTSQPHMYQVIYRILKQVYLPLVPQILVGLPKGWTEVILDHNQVAECAKKYNMAAKPYAKNWGGSYNTDTLKEWGHPQCTFRVARDIVNFAYECAVPRPSDLNNHYKSFSSETYGETNLEQMASIIDELRLGPSDVFVDLGSGIGQLVCFTSAYTKIKKAVGIELSPLPAGHAVDLSNYFKKIMAHFGKNCGKFELIEGDFLNPKFKKLITEEATVIFINNYAFGPDLMFNITNELLQELKHGTRIVTTKPFGSNKREITYRSTSDITAMSDTVQMRSVEHCVSWTANKVDFWLTTMDHTKLIKYYEDELHKKKQQREGSEAVEQHREHGNKKRKTERDSNGHKIKFCGNSA</sequence>
<evidence type="ECO:0000256" key="8">
    <source>
        <dbReference type="ARBA" id="ARBA00023242"/>
    </source>
</evidence>
<evidence type="ECO:0000256" key="1">
    <source>
        <dbReference type="ARBA" id="ARBA00004123"/>
    </source>
</evidence>
<dbReference type="GO" id="GO:0000077">
    <property type="term" value="P:DNA damage checkpoint signaling"/>
    <property type="evidence" value="ECO:0007669"/>
    <property type="project" value="TreeGrafter"/>
</dbReference>
<evidence type="ECO:0000259" key="13">
    <source>
        <dbReference type="PROSITE" id="PS51569"/>
    </source>
</evidence>
<dbReference type="PROSITE" id="PS51569">
    <property type="entry name" value="DOT1"/>
    <property type="match status" value="1"/>
</dbReference>
<dbReference type="Gene3D" id="3.40.50.150">
    <property type="entry name" value="Vaccinia Virus protein VP39"/>
    <property type="match status" value="1"/>
</dbReference>
<keyword evidence="4 11" id="KW-0489">Methyltransferase</keyword>
<evidence type="ECO:0000313" key="14">
    <source>
        <dbReference type="EnsemblMetazoa" id="CJA01132.1"/>
    </source>
</evidence>
<dbReference type="GO" id="GO:0032259">
    <property type="term" value="P:methylation"/>
    <property type="evidence" value="ECO:0007669"/>
    <property type="project" value="UniProtKB-KW"/>
</dbReference>
<keyword evidence="15" id="KW-1185">Reference proteome</keyword>
<evidence type="ECO:0000256" key="3">
    <source>
        <dbReference type="ARBA" id="ARBA00020987"/>
    </source>
</evidence>
<evidence type="ECO:0000256" key="12">
    <source>
        <dbReference type="SAM" id="MobiDB-lite"/>
    </source>
</evidence>
<evidence type="ECO:0000256" key="10">
    <source>
        <dbReference type="ARBA" id="ARBA00047770"/>
    </source>
</evidence>
<dbReference type="SUPFAM" id="SSF53335">
    <property type="entry name" value="S-adenosyl-L-methionine-dependent methyltransferases"/>
    <property type="match status" value="1"/>
</dbReference>
<keyword evidence="6 11" id="KW-0949">S-adenosyl-L-methionine</keyword>
<organism evidence="14 15">
    <name type="scientific">Caenorhabditis japonica</name>
    <dbReference type="NCBI Taxonomy" id="281687"/>
    <lineage>
        <taxon>Eukaryota</taxon>
        <taxon>Metazoa</taxon>
        <taxon>Ecdysozoa</taxon>
        <taxon>Nematoda</taxon>
        <taxon>Chromadorea</taxon>
        <taxon>Rhabditida</taxon>
        <taxon>Rhabditina</taxon>
        <taxon>Rhabditomorpha</taxon>
        <taxon>Rhabditoidea</taxon>
        <taxon>Rhabditidae</taxon>
        <taxon>Peloderinae</taxon>
        <taxon>Caenorhabditis</taxon>
    </lineage>
</organism>
<dbReference type="GO" id="GO:0035097">
    <property type="term" value="C:histone methyltransferase complex"/>
    <property type="evidence" value="ECO:0007669"/>
    <property type="project" value="UniProtKB-ARBA"/>
</dbReference>
<dbReference type="AlphaFoldDB" id="A0A8R1HLH3"/>
<accession>A0A8R1HLH3</accession>
<feature type="region of interest" description="Disordered" evidence="12">
    <location>
        <begin position="1"/>
        <end position="41"/>
    </location>
</feature>
<keyword evidence="7 11" id="KW-0156">Chromatin regulator</keyword>
<dbReference type="GO" id="GO:0140956">
    <property type="term" value="F:histone H3K79 trimethyltransferase activity"/>
    <property type="evidence" value="ECO:0007669"/>
    <property type="project" value="UniProtKB-EC"/>
</dbReference>
<dbReference type="EC" id="2.1.1.360" evidence="2 11"/>
<comment type="miscellaneous">
    <text evidence="11">In contrast to other lysine histone methyltransferases, it does not contain a SET domain, suggesting the existence of another mechanism for methylation of lysine residues of histones.</text>
</comment>
<comment type="subcellular location">
    <subcellularLocation>
        <location evidence="1 11">Nucleus</location>
    </subcellularLocation>
</comment>
<dbReference type="InterPro" id="IPR025789">
    <property type="entry name" value="DOT1_dom"/>
</dbReference>
<dbReference type="CDD" id="cd02440">
    <property type="entry name" value="AdoMet_MTases"/>
    <property type="match status" value="1"/>
</dbReference>
<dbReference type="InterPro" id="IPR030445">
    <property type="entry name" value="H3-K79_meTrfase"/>
</dbReference>
<dbReference type="FunFam" id="3.40.50.150:FF:000033">
    <property type="entry name" value="Histone-lysine N-methyltransferase, H3 lysine-79 specific"/>
    <property type="match status" value="1"/>
</dbReference>
<comment type="function">
    <text evidence="11">Histone methyltransferase that specifically trimethylates histone H3 to form H3K79me3. This methylation is required for telomere silencing and for the pachytene checkpoint during the meiotic cell cycle by allowing the recruitment of RAD9 to double strand breaks. Nucleosomes are preferred as substrate compared to free histone.</text>
</comment>
<keyword evidence="5 11" id="KW-0808">Transferase</keyword>
<reference evidence="14" key="2">
    <citation type="submission" date="2022-06" db="UniProtKB">
        <authorList>
            <consortium name="EnsemblMetazoa"/>
        </authorList>
    </citation>
    <scope>IDENTIFICATION</scope>
    <source>
        <strain evidence="14">DF5081</strain>
    </source>
</reference>
<evidence type="ECO:0000256" key="4">
    <source>
        <dbReference type="ARBA" id="ARBA00022603"/>
    </source>
</evidence>
<dbReference type="GO" id="GO:0006281">
    <property type="term" value="P:DNA repair"/>
    <property type="evidence" value="ECO:0007669"/>
    <property type="project" value="TreeGrafter"/>
</dbReference>
<keyword evidence="8 11" id="KW-0539">Nucleus</keyword>
<feature type="compositionally biased region" description="Basic and acidic residues" evidence="12">
    <location>
        <begin position="375"/>
        <end position="390"/>
    </location>
</feature>
<dbReference type="Pfam" id="PF08123">
    <property type="entry name" value="DOT1"/>
    <property type="match status" value="1"/>
</dbReference>
<comment type="similarity">
    <text evidence="11">Belongs to the class I-like SAM-binding methyltransferase superfamily. DOT1 family.</text>
</comment>
<dbReference type="InterPro" id="IPR029063">
    <property type="entry name" value="SAM-dependent_MTases_sf"/>
</dbReference>
<evidence type="ECO:0000256" key="6">
    <source>
        <dbReference type="ARBA" id="ARBA00022691"/>
    </source>
</evidence>
<dbReference type="PANTHER" id="PTHR21451">
    <property type="entry name" value="HISTONE H3 METHYLTRANSFERASE"/>
    <property type="match status" value="1"/>
</dbReference>
<feature type="region of interest" description="Disordered" evidence="12">
    <location>
        <begin position="375"/>
        <end position="414"/>
    </location>
</feature>
<comment type="catalytic activity">
    <reaction evidence="10 11">
        <text>L-lysyl(79)-[histone H3] + 3 S-adenosyl-L-methionine = N(6),N(6),N(6)-trimethyl-L-lysyl(79)-[histone H3] + 3 S-adenosyl-L-homocysteine + 3 H(+)</text>
        <dbReference type="Rhea" id="RHEA:60328"/>
        <dbReference type="Rhea" id="RHEA-COMP:15549"/>
        <dbReference type="Rhea" id="RHEA-COMP:15552"/>
        <dbReference type="ChEBI" id="CHEBI:15378"/>
        <dbReference type="ChEBI" id="CHEBI:29969"/>
        <dbReference type="ChEBI" id="CHEBI:57856"/>
        <dbReference type="ChEBI" id="CHEBI:59789"/>
        <dbReference type="ChEBI" id="CHEBI:61961"/>
        <dbReference type="EC" id="2.1.1.360"/>
    </reaction>
</comment>